<dbReference type="EC" id="2.4.-.-" evidence="4"/>
<feature type="domain" description="Glycosyltransferase 2-like" evidence="2">
    <location>
        <begin position="49"/>
        <end position="100"/>
    </location>
</feature>
<name>A0ABU3BMI4_9BACT</name>
<sequence length="396" mass="41739">MTAPPRALAASLAVVAGGYVAFVGWLAARARRPVPAPPAVPEAELPSVTVVVAARDEEATIGRCLDALLAQDYPPDRLEVVVADDHSADGTAAVVRRYARRSAAPAAAGGADAGEASRAEPPRPAVRYLRVPDPEGPLRGKAWALHTAIEATSADVVLVTDADCAPVPTWARQTARRFADGEAGVVCGLAQIRPRPAHGFDRVQVLDWSLLLGAVSGLAEAGHPATGMGNNMGVRRAAYEAVGGYPALPVSVTEDFVLVRAVAERTPWRVRFFLDPDALVWTLPIDGVAATYVQRRRWARGGLAGKGWIYPVYGALFVSHALPLAALAAAPLAGGVALAAKGLADATLLRAVLRRTGTRVRLRDLLGVEAFMAAYLVTLPVALVLRPRIAWKGRHH</sequence>
<evidence type="ECO:0000313" key="5">
    <source>
        <dbReference type="Proteomes" id="UP001267426"/>
    </source>
</evidence>
<feature type="transmembrane region" description="Helical" evidence="1">
    <location>
        <begin position="6"/>
        <end position="28"/>
    </location>
</feature>
<dbReference type="InterPro" id="IPR029044">
    <property type="entry name" value="Nucleotide-diphossugar_trans"/>
</dbReference>
<dbReference type="PANTHER" id="PTHR43646">
    <property type="entry name" value="GLYCOSYLTRANSFERASE"/>
    <property type="match status" value="1"/>
</dbReference>
<reference evidence="4 5" key="1">
    <citation type="submission" date="2023-09" db="EMBL/GenBank/DDBJ databases">
        <authorList>
            <person name="Rey-Velasco X."/>
        </authorList>
    </citation>
    <scope>NUCLEOTIDE SEQUENCE [LARGE SCALE GENOMIC DNA]</scope>
    <source>
        <strain evidence="4 5">F394</strain>
    </source>
</reference>
<dbReference type="InterPro" id="IPR001173">
    <property type="entry name" value="Glyco_trans_2-like"/>
</dbReference>
<dbReference type="GO" id="GO:0016757">
    <property type="term" value="F:glycosyltransferase activity"/>
    <property type="evidence" value="ECO:0007669"/>
    <property type="project" value="UniProtKB-KW"/>
</dbReference>
<dbReference type="Pfam" id="PF00535">
    <property type="entry name" value="Glycos_transf_2"/>
    <property type="match status" value="1"/>
</dbReference>
<dbReference type="PANTHER" id="PTHR43646:SF3">
    <property type="entry name" value="SLR1566 PROTEIN"/>
    <property type="match status" value="1"/>
</dbReference>
<evidence type="ECO:0000259" key="2">
    <source>
        <dbReference type="Pfam" id="PF00535"/>
    </source>
</evidence>
<keyword evidence="1" id="KW-0812">Transmembrane</keyword>
<dbReference type="Proteomes" id="UP001267426">
    <property type="component" value="Unassembled WGS sequence"/>
</dbReference>
<organism evidence="4 5">
    <name type="scientific">Rubrivirga litoralis</name>
    <dbReference type="NCBI Taxonomy" id="3075598"/>
    <lineage>
        <taxon>Bacteria</taxon>
        <taxon>Pseudomonadati</taxon>
        <taxon>Rhodothermota</taxon>
        <taxon>Rhodothermia</taxon>
        <taxon>Rhodothermales</taxon>
        <taxon>Rubricoccaceae</taxon>
        <taxon>Rubrivirga</taxon>
    </lineage>
</organism>
<evidence type="ECO:0000256" key="1">
    <source>
        <dbReference type="SAM" id="Phobius"/>
    </source>
</evidence>
<dbReference type="Gene3D" id="3.90.550.10">
    <property type="entry name" value="Spore Coat Polysaccharide Biosynthesis Protein SpsA, Chain A"/>
    <property type="match status" value="1"/>
</dbReference>
<dbReference type="SUPFAM" id="SSF53448">
    <property type="entry name" value="Nucleotide-diphospho-sugar transferases"/>
    <property type="match status" value="1"/>
</dbReference>
<feature type="transmembrane region" description="Helical" evidence="1">
    <location>
        <begin position="365"/>
        <end position="385"/>
    </location>
</feature>
<keyword evidence="1" id="KW-0472">Membrane</keyword>
<proteinExistence type="predicted"/>
<feature type="domain" description="Glycosyltransferase 2-like" evidence="3">
    <location>
        <begin position="157"/>
        <end position="339"/>
    </location>
</feature>
<protein>
    <submittedName>
        <fullName evidence="4">Glycosyltransferase</fullName>
        <ecNumber evidence="4">2.4.-.-</ecNumber>
    </submittedName>
</protein>
<feature type="transmembrane region" description="Helical" evidence="1">
    <location>
        <begin position="332"/>
        <end position="353"/>
    </location>
</feature>
<accession>A0ABU3BMI4</accession>
<keyword evidence="4" id="KW-0808">Transferase</keyword>
<dbReference type="Pfam" id="PF13632">
    <property type="entry name" value="Glyco_trans_2_3"/>
    <property type="match status" value="1"/>
</dbReference>
<evidence type="ECO:0000259" key="3">
    <source>
        <dbReference type="Pfam" id="PF13632"/>
    </source>
</evidence>
<dbReference type="RefSeq" id="WP_311661633.1">
    <property type="nucleotide sequence ID" value="NZ_JAVRHT010000002.1"/>
</dbReference>
<evidence type="ECO:0000313" key="4">
    <source>
        <dbReference type="EMBL" id="MDT0630499.1"/>
    </source>
</evidence>
<keyword evidence="1" id="KW-1133">Transmembrane helix</keyword>
<keyword evidence="5" id="KW-1185">Reference proteome</keyword>
<keyword evidence="4" id="KW-0328">Glycosyltransferase</keyword>
<comment type="caution">
    <text evidence="4">The sequence shown here is derived from an EMBL/GenBank/DDBJ whole genome shotgun (WGS) entry which is preliminary data.</text>
</comment>
<dbReference type="EMBL" id="JAVRHT010000002">
    <property type="protein sequence ID" value="MDT0630499.1"/>
    <property type="molecule type" value="Genomic_DNA"/>
</dbReference>
<gene>
    <name evidence="4" type="ORF">RM540_01955</name>
</gene>